<organism evidence="1 2">
    <name type="scientific">Owenia fusiformis</name>
    <name type="common">Polychaete worm</name>
    <dbReference type="NCBI Taxonomy" id="6347"/>
    <lineage>
        <taxon>Eukaryota</taxon>
        <taxon>Metazoa</taxon>
        <taxon>Spiralia</taxon>
        <taxon>Lophotrochozoa</taxon>
        <taxon>Annelida</taxon>
        <taxon>Polychaeta</taxon>
        <taxon>Sedentaria</taxon>
        <taxon>Canalipalpata</taxon>
        <taxon>Sabellida</taxon>
        <taxon>Oweniida</taxon>
        <taxon>Oweniidae</taxon>
        <taxon>Owenia</taxon>
    </lineage>
</organism>
<sequence>PQDVMEVWDSWDGSAWVAEPSLIASCSAICDTIWLSGVSWNGPHAYLLGAYSISNNDSNGAPIYKKQDGANSSEITIRMSDGNKWSIKTENETLTTEFTTAITNPVEINNTWTVSSGTIVLDCYFGQEGICSEVLLDGSSIQRKRQGIFSLYGPLLNGRPVYIHERGDTFLDYIIMDKQRRFWLVSDNINSSSGGIRVYDSALSADGITRTWETYDSQDGWVKETKMGAACITNNTVPSETLYMGGVVTSSTPQTQRLGFYTKHRDYHNSRPVYIHESGKYALYYLLSRGYWGIVKATGTASLYMAIYSASLLPQEITVPLYGWVSGWTLMDNITMSSYTNTGDESCRKLNLSGMKRDSLNGLYENNDQDVGKRPSYKHSDGPYNLYFRQSHAQWVIGQDPIQSSFYAYTFNPAVDPTDISTNIWRRWDGSDWIDQPDVVWSCQDDVIVN</sequence>
<evidence type="ECO:0000313" key="2">
    <source>
        <dbReference type="Proteomes" id="UP000749559"/>
    </source>
</evidence>
<proteinExistence type="predicted"/>
<reference evidence="1" key="1">
    <citation type="submission" date="2022-03" db="EMBL/GenBank/DDBJ databases">
        <authorList>
            <person name="Martin C."/>
        </authorList>
    </citation>
    <scope>NUCLEOTIDE SEQUENCE</scope>
</reference>
<feature type="non-terminal residue" evidence="1">
    <location>
        <position position="1"/>
    </location>
</feature>
<accession>A0A8J1UN37</accession>
<name>A0A8J1UN37_OWEFU</name>
<comment type="caution">
    <text evidence="1">The sequence shown here is derived from an EMBL/GenBank/DDBJ whole genome shotgun (WGS) entry which is preliminary data.</text>
</comment>
<protein>
    <submittedName>
        <fullName evidence="1">Uncharacterized protein</fullName>
    </submittedName>
</protein>
<gene>
    <name evidence="1" type="ORF">OFUS_LOCUS17706</name>
</gene>
<dbReference type="OrthoDB" id="6154260at2759"/>
<dbReference type="AlphaFoldDB" id="A0A8J1UN37"/>
<evidence type="ECO:0000313" key="1">
    <source>
        <dbReference type="EMBL" id="CAH1792776.1"/>
    </source>
</evidence>
<keyword evidence="2" id="KW-1185">Reference proteome</keyword>
<dbReference type="EMBL" id="CAIIXF020000008">
    <property type="protein sequence ID" value="CAH1792776.1"/>
    <property type="molecule type" value="Genomic_DNA"/>
</dbReference>
<dbReference type="Proteomes" id="UP000749559">
    <property type="component" value="Unassembled WGS sequence"/>
</dbReference>